<evidence type="ECO:0000256" key="1">
    <source>
        <dbReference type="SAM" id="MobiDB-lite"/>
    </source>
</evidence>
<dbReference type="AlphaFoldDB" id="A0AAV0G9C7"/>
<comment type="caution">
    <text evidence="2">The sequence shown here is derived from an EMBL/GenBank/DDBJ whole genome shotgun (WGS) entry which is preliminary data.</text>
</comment>
<reference evidence="2" key="1">
    <citation type="submission" date="2022-07" db="EMBL/GenBank/DDBJ databases">
        <authorList>
            <person name="Macas J."/>
            <person name="Novak P."/>
            <person name="Neumann P."/>
        </authorList>
    </citation>
    <scope>NUCLEOTIDE SEQUENCE</scope>
</reference>
<dbReference type="EMBL" id="CAMAPF010001062">
    <property type="protein sequence ID" value="CAH9144222.1"/>
    <property type="molecule type" value="Genomic_DNA"/>
</dbReference>
<accession>A0AAV0G9C7</accession>
<feature type="region of interest" description="Disordered" evidence="1">
    <location>
        <begin position="19"/>
        <end position="58"/>
    </location>
</feature>
<sequence length="198" mass="22452">MDIDASFYENDDWECDSMDQMKRKKTNKDHNEDGRKGLNSLNGVPRGRGRGQGLRSVLSHNTNMNGARAEDFRKGYQNTINSSNGAQKEPMHQRHENITSDSGDFTSHTVVLCFGEAEYREKNFSEDSCLLDILAMCHKLVDIYSVGIKITDGNGRPLKCDQDVANMLKEHQGLENIIINLYKDDTVQPLSYKLPQHN</sequence>
<feature type="non-terminal residue" evidence="2">
    <location>
        <position position="198"/>
    </location>
</feature>
<proteinExistence type="predicted"/>
<protein>
    <submittedName>
        <fullName evidence="2">Uncharacterized protein</fullName>
    </submittedName>
</protein>
<organism evidence="2 3">
    <name type="scientific">Cuscuta epithymum</name>
    <dbReference type="NCBI Taxonomy" id="186058"/>
    <lineage>
        <taxon>Eukaryota</taxon>
        <taxon>Viridiplantae</taxon>
        <taxon>Streptophyta</taxon>
        <taxon>Embryophyta</taxon>
        <taxon>Tracheophyta</taxon>
        <taxon>Spermatophyta</taxon>
        <taxon>Magnoliopsida</taxon>
        <taxon>eudicotyledons</taxon>
        <taxon>Gunneridae</taxon>
        <taxon>Pentapetalae</taxon>
        <taxon>asterids</taxon>
        <taxon>lamiids</taxon>
        <taxon>Solanales</taxon>
        <taxon>Convolvulaceae</taxon>
        <taxon>Cuscuteae</taxon>
        <taxon>Cuscuta</taxon>
        <taxon>Cuscuta subgen. Cuscuta</taxon>
    </lineage>
</organism>
<feature type="compositionally biased region" description="Basic and acidic residues" evidence="1">
    <location>
        <begin position="89"/>
        <end position="98"/>
    </location>
</feature>
<dbReference type="Proteomes" id="UP001152523">
    <property type="component" value="Unassembled WGS sequence"/>
</dbReference>
<evidence type="ECO:0000313" key="2">
    <source>
        <dbReference type="EMBL" id="CAH9144222.1"/>
    </source>
</evidence>
<name>A0AAV0G9C7_9ASTE</name>
<gene>
    <name evidence="2" type="ORF">CEPIT_LOCUS41279</name>
</gene>
<evidence type="ECO:0000313" key="3">
    <source>
        <dbReference type="Proteomes" id="UP001152523"/>
    </source>
</evidence>
<feature type="compositionally biased region" description="Polar residues" evidence="1">
    <location>
        <begin position="77"/>
        <end position="86"/>
    </location>
</feature>
<keyword evidence="3" id="KW-1185">Reference proteome</keyword>
<feature type="region of interest" description="Disordered" evidence="1">
    <location>
        <begin position="77"/>
        <end position="102"/>
    </location>
</feature>